<dbReference type="Proteomes" id="UP001378592">
    <property type="component" value="Unassembled WGS sequence"/>
</dbReference>
<accession>A0AAN9VFC0</accession>
<gene>
    <name evidence="2" type="ORF">R5R35_013036</name>
</gene>
<evidence type="ECO:0000256" key="1">
    <source>
        <dbReference type="SAM" id="Coils"/>
    </source>
</evidence>
<protein>
    <submittedName>
        <fullName evidence="2">Uncharacterized protein</fullName>
    </submittedName>
</protein>
<evidence type="ECO:0000313" key="2">
    <source>
        <dbReference type="EMBL" id="KAK7793781.1"/>
    </source>
</evidence>
<keyword evidence="1" id="KW-0175">Coiled coil</keyword>
<keyword evidence="3" id="KW-1185">Reference proteome</keyword>
<sequence>MSTKLRRLQSWLGQMDRHVRKAVDETLSDELLHVLHDLIDAMQQRLKERLEATLAAAEERLDRRVRGILYTQQGEGELIPPCIYILNPNATFAPLLSSHLFALLW</sequence>
<reference evidence="2 3" key="1">
    <citation type="submission" date="2024-03" db="EMBL/GenBank/DDBJ databases">
        <title>The genome assembly and annotation of the cricket Gryllus longicercus Weissman &amp; Gray.</title>
        <authorList>
            <person name="Szrajer S."/>
            <person name="Gray D."/>
            <person name="Ylla G."/>
        </authorList>
    </citation>
    <scope>NUCLEOTIDE SEQUENCE [LARGE SCALE GENOMIC DNA]</scope>
    <source>
        <strain evidence="2">DAG 2021-001</strain>
        <tissue evidence="2">Whole body minus gut</tissue>
    </source>
</reference>
<feature type="coiled-coil region" evidence="1">
    <location>
        <begin position="40"/>
        <end position="67"/>
    </location>
</feature>
<dbReference type="AlphaFoldDB" id="A0AAN9VFC0"/>
<dbReference type="EMBL" id="JAZDUA010000361">
    <property type="protein sequence ID" value="KAK7793781.1"/>
    <property type="molecule type" value="Genomic_DNA"/>
</dbReference>
<proteinExistence type="predicted"/>
<name>A0AAN9VFC0_9ORTH</name>
<evidence type="ECO:0000313" key="3">
    <source>
        <dbReference type="Proteomes" id="UP001378592"/>
    </source>
</evidence>
<organism evidence="2 3">
    <name type="scientific">Gryllus longicercus</name>
    <dbReference type="NCBI Taxonomy" id="2509291"/>
    <lineage>
        <taxon>Eukaryota</taxon>
        <taxon>Metazoa</taxon>
        <taxon>Ecdysozoa</taxon>
        <taxon>Arthropoda</taxon>
        <taxon>Hexapoda</taxon>
        <taxon>Insecta</taxon>
        <taxon>Pterygota</taxon>
        <taxon>Neoptera</taxon>
        <taxon>Polyneoptera</taxon>
        <taxon>Orthoptera</taxon>
        <taxon>Ensifera</taxon>
        <taxon>Gryllidea</taxon>
        <taxon>Grylloidea</taxon>
        <taxon>Gryllidae</taxon>
        <taxon>Gryllinae</taxon>
        <taxon>Gryllus</taxon>
    </lineage>
</organism>
<comment type="caution">
    <text evidence="2">The sequence shown here is derived from an EMBL/GenBank/DDBJ whole genome shotgun (WGS) entry which is preliminary data.</text>
</comment>